<name>A0A2V5ILZ9_9EURO</name>
<dbReference type="EMBL" id="KZ825470">
    <property type="protein sequence ID" value="PYI35284.1"/>
    <property type="molecule type" value="Genomic_DNA"/>
</dbReference>
<feature type="region of interest" description="Disordered" evidence="5">
    <location>
        <begin position="1"/>
        <end position="21"/>
    </location>
</feature>
<dbReference type="CDD" id="cd00067">
    <property type="entry name" value="GAL4"/>
    <property type="match status" value="1"/>
</dbReference>
<evidence type="ECO:0000259" key="6">
    <source>
        <dbReference type="PROSITE" id="PS50048"/>
    </source>
</evidence>
<dbReference type="AlphaFoldDB" id="A0A2V5ILZ9"/>
<dbReference type="Proteomes" id="UP000248817">
    <property type="component" value="Unassembled WGS sequence"/>
</dbReference>
<keyword evidence="2" id="KW-0238">DNA-binding</keyword>
<dbReference type="Pfam" id="PF00172">
    <property type="entry name" value="Zn_clus"/>
    <property type="match status" value="1"/>
</dbReference>
<evidence type="ECO:0000313" key="8">
    <source>
        <dbReference type="Proteomes" id="UP000248817"/>
    </source>
</evidence>
<dbReference type="SUPFAM" id="SSF57701">
    <property type="entry name" value="Zn2/Cys6 DNA-binding domain"/>
    <property type="match status" value="1"/>
</dbReference>
<evidence type="ECO:0000256" key="5">
    <source>
        <dbReference type="SAM" id="MobiDB-lite"/>
    </source>
</evidence>
<feature type="domain" description="Zn(2)-C6 fungal-type" evidence="6">
    <location>
        <begin position="30"/>
        <end position="59"/>
    </location>
</feature>
<evidence type="ECO:0000313" key="7">
    <source>
        <dbReference type="EMBL" id="PYI35284.1"/>
    </source>
</evidence>
<keyword evidence="1" id="KW-0805">Transcription regulation</keyword>
<dbReference type="PROSITE" id="PS50048">
    <property type="entry name" value="ZN2_CY6_FUNGAL_2"/>
    <property type="match status" value="1"/>
</dbReference>
<evidence type="ECO:0000256" key="4">
    <source>
        <dbReference type="ARBA" id="ARBA00023242"/>
    </source>
</evidence>
<dbReference type="GO" id="GO:0008270">
    <property type="term" value="F:zinc ion binding"/>
    <property type="evidence" value="ECO:0007669"/>
    <property type="project" value="InterPro"/>
</dbReference>
<dbReference type="GO" id="GO:0009893">
    <property type="term" value="P:positive regulation of metabolic process"/>
    <property type="evidence" value="ECO:0007669"/>
    <property type="project" value="UniProtKB-ARBA"/>
</dbReference>
<dbReference type="SMART" id="SM00066">
    <property type="entry name" value="GAL4"/>
    <property type="match status" value="1"/>
</dbReference>
<accession>A0A2V5ILZ9</accession>
<evidence type="ECO:0000256" key="3">
    <source>
        <dbReference type="ARBA" id="ARBA00023163"/>
    </source>
</evidence>
<dbReference type="GO" id="GO:0000981">
    <property type="term" value="F:DNA-binding transcription factor activity, RNA polymerase II-specific"/>
    <property type="evidence" value="ECO:0007669"/>
    <property type="project" value="InterPro"/>
</dbReference>
<proteinExistence type="predicted"/>
<sequence>MAKGNPRRNVSASLEQDHQENKIKKRVSKACDRCRAKKAKCDGADPCHRCQAFNTECTFQRSVRARDRVVPKGYVEMLESDRQRLIDGLRKLFRYTSGGCLRDLFILPSSGQEQPLVHEILSRLHVLPAESESQKPPCQRSTTETTIDSSATDTFNLDISSESLCEDGAMSPPPPAGIDIPMTEPLWSMLDSGYTVRNQDLVAISDAMTNSKVLQSWEDWPMPMATGHLFSTTFSLDNGFMDETQWLPYNAITDWMGLT</sequence>
<dbReference type="PANTHER" id="PTHR47655:SF3">
    <property type="entry name" value="ZN(II)2CYS6 TRANSCRIPTION FACTOR (EUROFUNG)"/>
    <property type="match status" value="1"/>
</dbReference>
<gene>
    <name evidence="7" type="ORF">BP00DRAFT_442812</name>
</gene>
<dbReference type="PANTHER" id="PTHR47655">
    <property type="entry name" value="QUINIC ACID UTILIZATION ACTIVATOR"/>
    <property type="match status" value="1"/>
</dbReference>
<evidence type="ECO:0000256" key="1">
    <source>
        <dbReference type="ARBA" id="ARBA00023015"/>
    </source>
</evidence>
<keyword evidence="3" id="KW-0804">Transcription</keyword>
<evidence type="ECO:0000256" key="2">
    <source>
        <dbReference type="ARBA" id="ARBA00023125"/>
    </source>
</evidence>
<reference evidence="7 8" key="1">
    <citation type="submission" date="2018-02" db="EMBL/GenBank/DDBJ databases">
        <title>The genomes of Aspergillus section Nigri reveals drivers in fungal speciation.</title>
        <authorList>
            <consortium name="DOE Joint Genome Institute"/>
            <person name="Vesth T.C."/>
            <person name="Nybo J."/>
            <person name="Theobald S."/>
            <person name="Brandl J."/>
            <person name="Frisvad J.C."/>
            <person name="Nielsen K.F."/>
            <person name="Lyhne E.K."/>
            <person name="Kogle M.E."/>
            <person name="Kuo A."/>
            <person name="Riley R."/>
            <person name="Clum A."/>
            <person name="Nolan M."/>
            <person name="Lipzen A."/>
            <person name="Salamov A."/>
            <person name="Henrissat B."/>
            <person name="Wiebenga A."/>
            <person name="De vries R.P."/>
            <person name="Grigoriev I.V."/>
            <person name="Mortensen U.H."/>
            <person name="Andersen M.R."/>
            <person name="Baker S.E."/>
        </authorList>
    </citation>
    <scope>NUCLEOTIDE SEQUENCE [LARGE SCALE GENOMIC DNA]</scope>
    <source>
        <strain evidence="7 8">CBS 114.80</strain>
    </source>
</reference>
<keyword evidence="4" id="KW-0539">Nucleus</keyword>
<dbReference type="GO" id="GO:0003677">
    <property type="term" value="F:DNA binding"/>
    <property type="evidence" value="ECO:0007669"/>
    <property type="project" value="UniProtKB-KW"/>
</dbReference>
<dbReference type="PROSITE" id="PS00463">
    <property type="entry name" value="ZN2_CY6_FUNGAL_1"/>
    <property type="match status" value="1"/>
</dbReference>
<dbReference type="InterPro" id="IPR001138">
    <property type="entry name" value="Zn2Cys6_DnaBD"/>
</dbReference>
<dbReference type="InterPro" id="IPR052783">
    <property type="entry name" value="Metabolic/Drug-Res_Regulator"/>
</dbReference>
<keyword evidence="8" id="KW-1185">Reference proteome</keyword>
<protein>
    <recommendedName>
        <fullName evidence="6">Zn(2)-C6 fungal-type domain-containing protein</fullName>
    </recommendedName>
</protein>
<dbReference type="Gene3D" id="4.10.240.10">
    <property type="entry name" value="Zn(2)-C6 fungal-type DNA-binding domain"/>
    <property type="match status" value="1"/>
</dbReference>
<dbReference type="InterPro" id="IPR036864">
    <property type="entry name" value="Zn2-C6_fun-type_DNA-bd_sf"/>
</dbReference>
<organism evidence="7 8">
    <name type="scientific">Aspergillus indologenus CBS 114.80</name>
    <dbReference type="NCBI Taxonomy" id="1450541"/>
    <lineage>
        <taxon>Eukaryota</taxon>
        <taxon>Fungi</taxon>
        <taxon>Dikarya</taxon>
        <taxon>Ascomycota</taxon>
        <taxon>Pezizomycotina</taxon>
        <taxon>Eurotiomycetes</taxon>
        <taxon>Eurotiomycetidae</taxon>
        <taxon>Eurotiales</taxon>
        <taxon>Aspergillaceae</taxon>
        <taxon>Aspergillus</taxon>
        <taxon>Aspergillus subgen. Circumdati</taxon>
    </lineage>
</organism>